<dbReference type="Pfam" id="PF12713">
    <property type="entry name" value="DUF3806"/>
    <property type="match status" value="1"/>
</dbReference>
<dbReference type="Proteomes" id="UP000186292">
    <property type="component" value="Unassembled WGS sequence"/>
</dbReference>
<reference evidence="3" key="1">
    <citation type="submission" date="2017-01" db="EMBL/GenBank/DDBJ databases">
        <authorList>
            <person name="Varghese N."/>
            <person name="Submissions S."/>
        </authorList>
    </citation>
    <scope>NUCLEOTIDE SEQUENCE [LARGE SCALE GENOMIC DNA]</scope>
    <source>
        <strain evidence="3">DSM 44531</strain>
    </source>
</reference>
<sequence>MEFHDIDAATRSQIDRDLAEAAVAGVNGSIDDIVASFEEVLSEYLALDPDLRREYSRGDVARMYGTALGDAFIREHDFAWQLLMDDYGTDLVVTSPDHDMYTAPLVVVDTRFEDEEPGKLTAFIKQFLGN</sequence>
<dbReference type="RefSeq" id="WP_076599299.1">
    <property type="nucleotide sequence ID" value="NZ_CP046976.1"/>
</dbReference>
<dbReference type="STRING" id="1161099.SAMN05444817_10652"/>
<evidence type="ECO:0000313" key="2">
    <source>
        <dbReference type="EMBL" id="SIS47515.1"/>
    </source>
</evidence>
<evidence type="ECO:0000259" key="1">
    <source>
        <dbReference type="Pfam" id="PF12713"/>
    </source>
</evidence>
<gene>
    <name evidence="2" type="ORF">SAMN05444817_10652</name>
</gene>
<proteinExistence type="predicted"/>
<organism evidence="2 3">
    <name type="scientific">Corynebacterium appendicis CIP 107643</name>
    <dbReference type="NCBI Taxonomy" id="1161099"/>
    <lineage>
        <taxon>Bacteria</taxon>
        <taxon>Bacillati</taxon>
        <taxon>Actinomycetota</taxon>
        <taxon>Actinomycetes</taxon>
        <taxon>Mycobacteriales</taxon>
        <taxon>Corynebacteriaceae</taxon>
        <taxon>Corynebacterium</taxon>
    </lineage>
</organism>
<keyword evidence="3" id="KW-1185">Reference proteome</keyword>
<dbReference type="EMBL" id="FTOF01000006">
    <property type="protein sequence ID" value="SIS47515.1"/>
    <property type="molecule type" value="Genomic_DNA"/>
</dbReference>
<feature type="domain" description="DUF3806" evidence="1">
    <location>
        <begin position="60"/>
        <end position="119"/>
    </location>
</feature>
<accession>A0A1N7JDV8</accession>
<evidence type="ECO:0000313" key="3">
    <source>
        <dbReference type="Proteomes" id="UP000186292"/>
    </source>
</evidence>
<dbReference type="InterPro" id="IPR024266">
    <property type="entry name" value="DUF3806"/>
</dbReference>
<name>A0A1N7JDV8_9CORY</name>
<protein>
    <recommendedName>
        <fullName evidence="1">DUF3806 domain-containing protein</fullName>
    </recommendedName>
</protein>
<dbReference type="AlphaFoldDB" id="A0A1N7JDV8"/>
<dbReference type="OrthoDB" id="4407046at2"/>